<evidence type="ECO:0000256" key="7">
    <source>
        <dbReference type="ARBA" id="ARBA00023136"/>
    </source>
</evidence>
<keyword evidence="5" id="KW-1133">Transmembrane helix</keyword>
<keyword evidence="8" id="KW-0594">Phospholipid biosynthesis</keyword>
<comment type="caution">
    <text evidence="12">The sequence shown here is derived from an EMBL/GenBank/DDBJ whole genome shotgun (WGS) entry which is preliminary data.</text>
</comment>
<evidence type="ECO:0000256" key="5">
    <source>
        <dbReference type="ARBA" id="ARBA00022989"/>
    </source>
</evidence>
<dbReference type="OMA" id="CARREHG"/>
<protein>
    <recommendedName>
        <fullName evidence="14">CDP-diacylglycerol--glycerol-3-phosphate 3-phosphatidyltransferase</fullName>
    </recommendedName>
</protein>
<evidence type="ECO:0000313" key="12">
    <source>
        <dbReference type="EMBL" id="KAG8462080.1"/>
    </source>
</evidence>
<keyword evidence="3 10" id="KW-0808">Transferase</keyword>
<dbReference type="Proteomes" id="UP000751190">
    <property type="component" value="Unassembled WGS sequence"/>
</dbReference>
<dbReference type="InterPro" id="IPR050324">
    <property type="entry name" value="CDP-alcohol_PTase-I"/>
</dbReference>
<evidence type="ECO:0000256" key="11">
    <source>
        <dbReference type="SAM" id="MobiDB-lite"/>
    </source>
</evidence>
<dbReference type="Gene3D" id="1.20.120.1760">
    <property type="match status" value="1"/>
</dbReference>
<dbReference type="GO" id="GO:0016020">
    <property type="term" value="C:membrane"/>
    <property type="evidence" value="ECO:0007669"/>
    <property type="project" value="UniProtKB-SubCell"/>
</dbReference>
<evidence type="ECO:0008006" key="14">
    <source>
        <dbReference type="Google" id="ProtNLM"/>
    </source>
</evidence>
<evidence type="ECO:0000256" key="1">
    <source>
        <dbReference type="ARBA" id="ARBA00004141"/>
    </source>
</evidence>
<evidence type="ECO:0000256" key="10">
    <source>
        <dbReference type="RuleBase" id="RU003750"/>
    </source>
</evidence>
<evidence type="ECO:0000256" key="4">
    <source>
        <dbReference type="ARBA" id="ARBA00022692"/>
    </source>
</evidence>
<dbReference type="PANTHER" id="PTHR14269">
    <property type="entry name" value="CDP-DIACYLGLYCEROL--GLYCEROL-3-PHOSPHATE 3-PHOSPHATIDYLTRANSFERASE-RELATED"/>
    <property type="match status" value="1"/>
</dbReference>
<feature type="region of interest" description="Disordered" evidence="11">
    <location>
        <begin position="261"/>
        <end position="284"/>
    </location>
</feature>
<gene>
    <name evidence="12" type="ORF">KFE25_011530</name>
</gene>
<evidence type="ECO:0000256" key="2">
    <source>
        <dbReference type="ARBA" id="ARBA00022516"/>
    </source>
</evidence>
<evidence type="ECO:0000256" key="3">
    <source>
        <dbReference type="ARBA" id="ARBA00022679"/>
    </source>
</evidence>
<reference evidence="12" key="1">
    <citation type="submission" date="2021-05" db="EMBL/GenBank/DDBJ databases">
        <title>The genome of the haptophyte Pavlova lutheri (Diacronema luteri, Pavlovales) - a model for lipid biosynthesis in eukaryotic algae.</title>
        <authorList>
            <person name="Hulatt C.J."/>
            <person name="Posewitz M.C."/>
        </authorList>
    </citation>
    <scope>NUCLEOTIDE SEQUENCE</scope>
    <source>
        <strain evidence="12">NIVA-4/92</strain>
    </source>
</reference>
<comment type="subcellular location">
    <subcellularLocation>
        <location evidence="1">Membrane</location>
        <topology evidence="1">Multi-pass membrane protein</topology>
    </subcellularLocation>
</comment>
<keyword evidence="7" id="KW-0472">Membrane</keyword>
<evidence type="ECO:0000256" key="9">
    <source>
        <dbReference type="ARBA" id="ARBA00023264"/>
    </source>
</evidence>
<dbReference type="GO" id="GO:0032049">
    <property type="term" value="P:cardiolipin biosynthetic process"/>
    <property type="evidence" value="ECO:0007669"/>
    <property type="project" value="TreeGrafter"/>
</dbReference>
<dbReference type="PANTHER" id="PTHR14269:SF60">
    <property type="entry name" value="CARDIOLIPIN SYNTHASE (CMP-FORMING)"/>
    <property type="match status" value="1"/>
</dbReference>
<dbReference type="InterPro" id="IPR000462">
    <property type="entry name" value="CDP-OH_P_trans"/>
</dbReference>
<evidence type="ECO:0000256" key="6">
    <source>
        <dbReference type="ARBA" id="ARBA00023098"/>
    </source>
</evidence>
<dbReference type="Pfam" id="PF01066">
    <property type="entry name" value="CDP-OH_P_transf"/>
    <property type="match status" value="1"/>
</dbReference>
<dbReference type="InterPro" id="IPR048254">
    <property type="entry name" value="CDP_ALCOHOL_P_TRANSF_CS"/>
</dbReference>
<organism evidence="12 13">
    <name type="scientific">Diacronema lutheri</name>
    <name type="common">Unicellular marine alga</name>
    <name type="synonym">Monochrysis lutheri</name>
    <dbReference type="NCBI Taxonomy" id="2081491"/>
    <lineage>
        <taxon>Eukaryota</taxon>
        <taxon>Haptista</taxon>
        <taxon>Haptophyta</taxon>
        <taxon>Pavlovophyceae</taxon>
        <taxon>Pavlovales</taxon>
        <taxon>Pavlovaceae</taxon>
        <taxon>Diacronema</taxon>
    </lineage>
</organism>
<dbReference type="PROSITE" id="PS00379">
    <property type="entry name" value="CDP_ALCOHOL_P_TRANSF"/>
    <property type="match status" value="1"/>
</dbReference>
<keyword evidence="2" id="KW-0444">Lipid biosynthesis</keyword>
<dbReference type="AlphaFoldDB" id="A0A8J6C9Y9"/>
<keyword evidence="4" id="KW-0812">Transmembrane</keyword>
<dbReference type="OrthoDB" id="10020554at2759"/>
<keyword evidence="13" id="KW-1185">Reference proteome</keyword>
<dbReference type="GO" id="GO:0005739">
    <property type="term" value="C:mitochondrion"/>
    <property type="evidence" value="ECO:0007669"/>
    <property type="project" value="TreeGrafter"/>
</dbReference>
<evidence type="ECO:0000313" key="13">
    <source>
        <dbReference type="Proteomes" id="UP000751190"/>
    </source>
</evidence>
<dbReference type="GO" id="GO:0043337">
    <property type="term" value="F:cardiolipin synthase (CMP-forming)"/>
    <property type="evidence" value="ECO:0007669"/>
    <property type="project" value="TreeGrafter"/>
</dbReference>
<keyword evidence="6" id="KW-0443">Lipid metabolism</keyword>
<keyword evidence="9" id="KW-1208">Phospholipid metabolism</keyword>
<accession>A0A8J6C9Y9</accession>
<dbReference type="EMBL" id="JAGTXO010000022">
    <property type="protein sequence ID" value="KAG8462080.1"/>
    <property type="molecule type" value="Genomic_DNA"/>
</dbReference>
<comment type="similarity">
    <text evidence="10">Belongs to the CDP-alcohol phosphatidyltransferase class-I family.</text>
</comment>
<proteinExistence type="inferred from homology"/>
<name>A0A8J6C9Y9_DIALT</name>
<sequence length="284" mass="29181">MAGVAHACAAARQGLLLARVVRQRGASLRCLALRAPIASQLPSPEGLAPPVPSVSAATLPNLITCGRIAFSPLLGWLVLHEHYSAALVGCAAAAVSDMADGFIARRWSMETVLGSYLDPLADKVFIGSMCVSLAAVGCLEPQLAALVVARDLVLIAGTGVALWEHARRAGAASLTDCARVLARQPLRVHPTAVSKVTTAVQVALVGAVLADTVSGWPGESTRQALSLAVVLCTCASTASYAPVMLALLKRRRGAGQVAAAAGVAGRPSPEPAQGRCARREHGLR</sequence>
<dbReference type="InterPro" id="IPR043130">
    <property type="entry name" value="CDP-OH_PTrfase_TM_dom"/>
</dbReference>
<evidence type="ECO:0000256" key="8">
    <source>
        <dbReference type="ARBA" id="ARBA00023209"/>
    </source>
</evidence>